<dbReference type="GO" id="GO:0016628">
    <property type="term" value="F:oxidoreductase activity, acting on the CH-CH group of donors, NAD or NADP as acceptor"/>
    <property type="evidence" value="ECO:0007669"/>
    <property type="project" value="InterPro"/>
</dbReference>
<dbReference type="CDD" id="cd05288">
    <property type="entry name" value="PGDH"/>
    <property type="match status" value="1"/>
</dbReference>
<dbReference type="RefSeq" id="WP_218027702.1">
    <property type="nucleotide sequence ID" value="NZ_QTTP01000001.1"/>
</dbReference>
<dbReference type="GO" id="GO:0003960">
    <property type="term" value="F:quinone reductase (NADPH) activity"/>
    <property type="evidence" value="ECO:0007669"/>
    <property type="project" value="UniProtKB-EC"/>
</dbReference>
<evidence type="ECO:0000256" key="1">
    <source>
        <dbReference type="ARBA" id="ARBA00023002"/>
    </source>
</evidence>
<dbReference type="EC" id="1.6.5.5" evidence="3"/>
<dbReference type="EMBL" id="UAUI01000001">
    <property type="protein sequence ID" value="SPZ35431.1"/>
    <property type="molecule type" value="Genomic_DNA"/>
</dbReference>
<dbReference type="Gene3D" id="3.40.50.720">
    <property type="entry name" value="NAD(P)-binding Rossmann-like Domain"/>
    <property type="match status" value="1"/>
</dbReference>
<dbReference type="SMART" id="SM00829">
    <property type="entry name" value="PKS_ER"/>
    <property type="match status" value="1"/>
</dbReference>
<evidence type="ECO:0000313" key="4">
    <source>
        <dbReference type="Proteomes" id="UP000251211"/>
    </source>
</evidence>
<dbReference type="FunFam" id="3.40.50.720:FF:000121">
    <property type="entry name" value="Prostaglandin reductase 2"/>
    <property type="match status" value="1"/>
</dbReference>
<evidence type="ECO:0000259" key="2">
    <source>
        <dbReference type="SMART" id="SM00829"/>
    </source>
</evidence>
<reference evidence="3 4" key="1">
    <citation type="submission" date="2018-06" db="EMBL/GenBank/DDBJ databases">
        <authorList>
            <consortium name="Pathogen Informatics"/>
            <person name="Doyle S."/>
        </authorList>
    </citation>
    <scope>NUCLEOTIDE SEQUENCE [LARGE SCALE GENOMIC DNA]</scope>
    <source>
        <strain evidence="3 4">NCTC13229</strain>
    </source>
</reference>
<dbReference type="PANTHER" id="PTHR43205">
    <property type="entry name" value="PROSTAGLANDIN REDUCTASE"/>
    <property type="match status" value="1"/>
</dbReference>
<dbReference type="InterPro" id="IPR041694">
    <property type="entry name" value="ADH_N_2"/>
</dbReference>
<dbReference type="Pfam" id="PF00107">
    <property type="entry name" value="ADH_zinc_N"/>
    <property type="match status" value="1"/>
</dbReference>
<dbReference type="AlphaFoldDB" id="A0AB38F6N2"/>
<dbReference type="PANTHER" id="PTHR43205:SF7">
    <property type="entry name" value="PROSTAGLANDIN REDUCTASE 1"/>
    <property type="match status" value="1"/>
</dbReference>
<name>A0AB38F6N2_RHOWR</name>
<keyword evidence="1 3" id="KW-0560">Oxidoreductase</keyword>
<comment type="caution">
    <text evidence="3">The sequence shown here is derived from an EMBL/GenBank/DDBJ whole genome shotgun (WGS) entry which is preliminary data.</text>
</comment>
<feature type="domain" description="Enoyl reductase (ER)" evidence="2">
    <location>
        <begin position="17"/>
        <end position="331"/>
    </location>
</feature>
<dbReference type="SUPFAM" id="SSF50129">
    <property type="entry name" value="GroES-like"/>
    <property type="match status" value="2"/>
</dbReference>
<dbReference type="InterPro" id="IPR045010">
    <property type="entry name" value="MDR_fam"/>
</dbReference>
<protein>
    <submittedName>
        <fullName evidence="3">NADPH:quinone reductase</fullName>
        <ecNumber evidence="3">1.3.1.-</ecNumber>
        <ecNumber evidence="3">1.6.5.5</ecNumber>
    </submittedName>
</protein>
<evidence type="ECO:0000313" key="3">
    <source>
        <dbReference type="EMBL" id="SPZ35431.1"/>
    </source>
</evidence>
<sequence>MMSRANTRVVMRRHPNGMVTEADFAIEHGTAPEPAEGQALVQVKYLSLDPYMRPMMDPVRSYVPHLNPGQLMPGATIAEVVETRDPGLPVGTTVACALGWQEYGLVSAADVRIVDPQAGPISAALSVLGMPGVTAHYGLLELTEPKAGETVVVTAASGAVGSVVGQLAKLKGARVVGIAGGPEKCAYVVGELGFDSCIDYRSATFEEQLAEATPDYVDVLFENVGGPIFDAVLGRVNDHARVALCGNISQYNADEPYGLKGVRQLLMHRVTVHAFVIADHRGYWPRALPELSGWLADGSIRYREDVASGLVDAPKAFIGMLTGLNFGKQLVEVSAD</sequence>
<organism evidence="3 4">
    <name type="scientific">Rhodococcus wratislaviensis</name>
    <name type="common">Tsukamurella wratislaviensis</name>
    <dbReference type="NCBI Taxonomy" id="44752"/>
    <lineage>
        <taxon>Bacteria</taxon>
        <taxon>Bacillati</taxon>
        <taxon>Actinomycetota</taxon>
        <taxon>Actinomycetes</taxon>
        <taxon>Mycobacteriales</taxon>
        <taxon>Nocardiaceae</taxon>
        <taxon>Rhodococcus</taxon>
    </lineage>
</organism>
<dbReference type="Proteomes" id="UP000251211">
    <property type="component" value="Unassembled WGS sequence"/>
</dbReference>
<dbReference type="SUPFAM" id="SSF51735">
    <property type="entry name" value="NAD(P)-binding Rossmann-fold domains"/>
    <property type="match status" value="1"/>
</dbReference>
<dbReference type="InterPro" id="IPR036291">
    <property type="entry name" value="NAD(P)-bd_dom_sf"/>
</dbReference>
<dbReference type="Pfam" id="PF16884">
    <property type="entry name" value="ADH_N_2"/>
    <property type="match status" value="1"/>
</dbReference>
<dbReference type="InterPro" id="IPR020843">
    <property type="entry name" value="ER"/>
</dbReference>
<accession>A0AB38F6N2</accession>
<gene>
    <name evidence="3" type="primary">curA_3</name>
    <name evidence="3" type="ORF">NCTC13229_00770</name>
</gene>
<dbReference type="Gene3D" id="3.90.180.10">
    <property type="entry name" value="Medium-chain alcohol dehydrogenases, catalytic domain"/>
    <property type="match status" value="1"/>
</dbReference>
<dbReference type="EC" id="1.3.1.-" evidence="3"/>
<dbReference type="InterPro" id="IPR011032">
    <property type="entry name" value="GroES-like_sf"/>
</dbReference>
<proteinExistence type="predicted"/>
<dbReference type="InterPro" id="IPR013149">
    <property type="entry name" value="ADH-like_C"/>
</dbReference>